<evidence type="ECO:0000256" key="10">
    <source>
        <dbReference type="ARBA" id="ARBA00023242"/>
    </source>
</evidence>
<comment type="similarity">
    <text evidence="2">Belongs to the krueppel C2H2-type zinc-finger protein family.</text>
</comment>
<name>A0A0R1E6G6_DROYA</name>
<evidence type="ECO:0000256" key="9">
    <source>
        <dbReference type="ARBA" id="ARBA00023163"/>
    </source>
</evidence>
<keyword evidence="14" id="KW-0732">Signal</keyword>
<dbReference type="Pfam" id="PF00096">
    <property type="entry name" value="zf-C2H2"/>
    <property type="match status" value="5"/>
</dbReference>
<reference evidence="17 18" key="2">
    <citation type="journal article" date="2007" name="PLoS Biol.">
        <title>Principles of genome evolution in the Drosophila melanogaster species group.</title>
        <authorList>
            <person name="Ranz J.M."/>
            <person name="Maurin D."/>
            <person name="Chan Y.S."/>
            <person name="von Grotthuss M."/>
            <person name="Hillier L.W."/>
            <person name="Roote J."/>
            <person name="Ashburner M."/>
            <person name="Bergman C.M."/>
        </authorList>
    </citation>
    <scope>NUCLEOTIDE SEQUENCE [LARGE SCALE GENOMIC DNA]</scope>
    <source>
        <strain evidence="18">Tai18E2 / Tucson 14021-0261.01</strain>
    </source>
</reference>
<dbReference type="OrthoDB" id="9439903at2759"/>
<comment type="subcellular location">
    <subcellularLocation>
        <location evidence="1">Nucleus</location>
    </subcellularLocation>
</comment>
<feature type="binding site" evidence="12">
    <location>
        <position position="52"/>
    </location>
    <ligand>
        <name>Zn(2+)</name>
        <dbReference type="ChEBI" id="CHEBI:29105"/>
    </ligand>
</feature>
<dbReference type="FunFam" id="3.30.160.60:FF:000688">
    <property type="entry name" value="zinc finger protein 197 isoform X1"/>
    <property type="match status" value="1"/>
</dbReference>
<dbReference type="EMBL" id="CM000160">
    <property type="protein sequence ID" value="KRK03779.1"/>
    <property type="molecule type" value="Genomic_DNA"/>
</dbReference>
<evidence type="ECO:0000256" key="12">
    <source>
        <dbReference type="PROSITE-ProRule" id="PRU01263"/>
    </source>
</evidence>
<feature type="domain" description="C2H2-type" evidence="15">
    <location>
        <begin position="554"/>
        <end position="581"/>
    </location>
</feature>
<accession>A0A0R1E6G6</accession>
<dbReference type="FunFam" id="3.30.160.60:FF:000045">
    <property type="entry name" value="ZFP69 zinc finger protein B"/>
    <property type="match status" value="2"/>
</dbReference>
<evidence type="ECO:0000259" key="15">
    <source>
        <dbReference type="PROSITE" id="PS50157"/>
    </source>
</evidence>
<dbReference type="GO" id="GO:0030674">
    <property type="term" value="F:protein-macromolecule adaptor activity"/>
    <property type="evidence" value="ECO:0007669"/>
    <property type="project" value="UniProtKB-ARBA"/>
</dbReference>
<keyword evidence="5 11" id="KW-0863">Zinc-finger</keyword>
<feature type="signal peptide" evidence="14">
    <location>
        <begin position="1"/>
        <end position="19"/>
    </location>
</feature>
<feature type="binding site" evidence="12">
    <location>
        <position position="7"/>
    </location>
    <ligand>
        <name>Zn(2+)</name>
        <dbReference type="ChEBI" id="CHEBI:29105"/>
    </ligand>
</feature>
<evidence type="ECO:0000256" key="13">
    <source>
        <dbReference type="SAM" id="MobiDB-lite"/>
    </source>
</evidence>
<evidence type="ECO:0000256" key="7">
    <source>
        <dbReference type="ARBA" id="ARBA00023015"/>
    </source>
</evidence>
<keyword evidence="18" id="KW-1185">Reference proteome</keyword>
<feature type="region of interest" description="Disordered" evidence="13">
    <location>
        <begin position="238"/>
        <end position="319"/>
    </location>
</feature>
<protein>
    <submittedName>
        <fullName evidence="17">Uncharacterized protein, isoform B</fullName>
    </submittedName>
</protein>
<keyword evidence="8" id="KW-0238">DNA-binding</keyword>
<keyword evidence="7" id="KW-0805">Transcription regulation</keyword>
<feature type="binding site" evidence="12">
    <location>
        <position position="55"/>
    </location>
    <ligand>
        <name>Zn(2+)</name>
        <dbReference type="ChEBI" id="CHEBI:29105"/>
    </ligand>
</feature>
<dbReference type="SMART" id="SM00868">
    <property type="entry name" value="zf-AD"/>
    <property type="match status" value="1"/>
</dbReference>
<dbReference type="InterPro" id="IPR012934">
    <property type="entry name" value="Znf_AD"/>
</dbReference>
<dbReference type="FunFam" id="3.30.160.60:FF:000446">
    <property type="entry name" value="Zinc finger protein"/>
    <property type="match status" value="1"/>
</dbReference>
<evidence type="ECO:0000256" key="4">
    <source>
        <dbReference type="ARBA" id="ARBA00022737"/>
    </source>
</evidence>
<feature type="chain" id="PRO_5006403247" evidence="14">
    <location>
        <begin position="20"/>
        <end position="641"/>
    </location>
</feature>
<feature type="domain" description="C2H2-type" evidence="15">
    <location>
        <begin position="498"/>
        <end position="525"/>
    </location>
</feature>
<proteinExistence type="inferred from homology"/>
<evidence type="ECO:0000256" key="3">
    <source>
        <dbReference type="ARBA" id="ARBA00022723"/>
    </source>
</evidence>
<dbReference type="GO" id="GO:0005634">
    <property type="term" value="C:nucleus"/>
    <property type="evidence" value="ECO:0007669"/>
    <property type="project" value="UniProtKB-SubCell"/>
</dbReference>
<evidence type="ECO:0000256" key="11">
    <source>
        <dbReference type="PROSITE-ProRule" id="PRU00042"/>
    </source>
</evidence>
<evidence type="ECO:0000256" key="1">
    <source>
        <dbReference type="ARBA" id="ARBA00004123"/>
    </source>
</evidence>
<dbReference type="GO" id="GO:0045944">
    <property type="term" value="P:positive regulation of transcription by RNA polymerase II"/>
    <property type="evidence" value="ECO:0007669"/>
    <property type="project" value="UniProtKB-ARBA"/>
</dbReference>
<dbReference type="SMART" id="SM00355">
    <property type="entry name" value="ZnF_C2H2"/>
    <property type="match status" value="10"/>
</dbReference>
<dbReference type="SUPFAM" id="SSF57667">
    <property type="entry name" value="beta-beta-alpha zinc fingers"/>
    <property type="match status" value="5"/>
</dbReference>
<feature type="domain" description="C2H2-type" evidence="15">
    <location>
        <begin position="526"/>
        <end position="553"/>
    </location>
</feature>
<dbReference type="Gene3D" id="3.30.160.60">
    <property type="entry name" value="Classic Zinc Finger"/>
    <property type="match status" value="7"/>
</dbReference>
<dbReference type="AlphaFoldDB" id="A0A0R1E6G6"/>
<keyword evidence="6 12" id="KW-0862">Zinc</keyword>
<feature type="domain" description="ZAD" evidence="16">
    <location>
        <begin position="5"/>
        <end position="79"/>
    </location>
</feature>
<dbReference type="InterPro" id="IPR036236">
    <property type="entry name" value="Znf_C2H2_sf"/>
</dbReference>
<dbReference type="FunFam" id="3.30.160.60:FF:001370">
    <property type="entry name" value="Zinc finger protein"/>
    <property type="match status" value="1"/>
</dbReference>
<keyword evidence="4" id="KW-0677">Repeat</keyword>
<dbReference type="InterPro" id="IPR013087">
    <property type="entry name" value="Znf_C2H2_type"/>
</dbReference>
<feature type="compositionally biased region" description="Basic and acidic residues" evidence="13">
    <location>
        <begin position="241"/>
        <end position="263"/>
    </location>
</feature>
<sequence length="641" mass="72008">MSQTLICLTCLSSTGPLLSIYDGGSGSCLADMIREFTKTKPRRNDNLPEKVCLSCLSEISNCYTFKIKCENSSRTLRQLLPNALPEEPDNKVSISCPVATTDQAVQTTSWEPVRCTASVQTDTVATTDGEQNTSLVKSTISVDLDYEGEGEVFDYELPDEPVEKTTSLILQVQGNLKDEKEVVFTQTNVIYEGDDNDLEQQIRECNLAIFEGVDNEAEIITVTAPQVTTRKSAAKLLTQQENEKLDTPVTSSKEEASEIEKEQVPQTAKRSSRRRGGVKQDVPTTPPSEAEPSSKQHRLGTQRKLCAPKTGTVNSTSTMSGGAAITPELKYHCDRCNAGFALEKSLMIHRRQKGCINRNFKCNECEKVFVSPDHLAEHQASHGAHNCPECGIRCDSKEKLSKHMVQGHKRNLRNQCNICQKVFTMLSTLRDHMRIHTGEKPFVCNICGKSFTQNANLRQHKLRHSETKSFKCELCPHSFVTKAELTSHARTHTGDKPFECEVCLARFTTSCSLAKHKRKHTGERPYACDLCPMRFTALNVLKNHRRTHTGERPYVCPFCSKTFTQRGDCQMHQRTHQGDRIYICPVCNEEFKSMHEMRSHLAGHEQHDKRLVHFTFLSNKENGSGALEEDLNEMTESALIL</sequence>
<keyword evidence="9" id="KW-0804">Transcription</keyword>
<dbReference type="Gene3D" id="3.40.1800.20">
    <property type="match status" value="1"/>
</dbReference>
<evidence type="ECO:0000256" key="14">
    <source>
        <dbReference type="SAM" id="SignalP"/>
    </source>
</evidence>
<gene>
    <name evidence="17" type="primary">Dyak\GE26404</name>
    <name evidence="17" type="synonym">dyak_GLEANR_9948</name>
    <name evidence="17" type="synonym">GE26404</name>
    <name evidence="17" type="ORF">Dyak_GE26404</name>
</gene>
<dbReference type="Proteomes" id="UP000002282">
    <property type="component" value="Chromosome 3R"/>
</dbReference>
<keyword evidence="10" id="KW-0539">Nucleus</keyword>
<dbReference type="PANTHER" id="PTHR19818:SF163">
    <property type="entry name" value="C2H2-TYPE DOMAIN-CONTAINING PROTEIN"/>
    <property type="match status" value="1"/>
</dbReference>
<feature type="domain" description="C2H2-type" evidence="15">
    <location>
        <begin position="360"/>
        <end position="382"/>
    </location>
</feature>
<evidence type="ECO:0000313" key="17">
    <source>
        <dbReference type="EMBL" id="KRK03779.1"/>
    </source>
</evidence>
<dbReference type="GO" id="GO:0008270">
    <property type="term" value="F:zinc ion binding"/>
    <property type="evidence" value="ECO:0007669"/>
    <property type="project" value="UniProtKB-UniRule"/>
</dbReference>
<dbReference type="SMR" id="A0A0R1E6G6"/>
<dbReference type="GO" id="GO:0000978">
    <property type="term" value="F:RNA polymerase II cis-regulatory region sequence-specific DNA binding"/>
    <property type="evidence" value="ECO:0007669"/>
    <property type="project" value="TreeGrafter"/>
</dbReference>
<dbReference type="PANTHER" id="PTHR19818">
    <property type="entry name" value="ZINC FINGER PROTEIN ZIC AND GLI"/>
    <property type="match status" value="1"/>
</dbReference>
<organism evidence="17 18">
    <name type="scientific">Drosophila yakuba</name>
    <name type="common">Fruit fly</name>
    <dbReference type="NCBI Taxonomy" id="7245"/>
    <lineage>
        <taxon>Eukaryota</taxon>
        <taxon>Metazoa</taxon>
        <taxon>Ecdysozoa</taxon>
        <taxon>Arthropoda</taxon>
        <taxon>Hexapoda</taxon>
        <taxon>Insecta</taxon>
        <taxon>Pterygota</taxon>
        <taxon>Neoptera</taxon>
        <taxon>Endopterygota</taxon>
        <taxon>Diptera</taxon>
        <taxon>Brachycera</taxon>
        <taxon>Muscomorpha</taxon>
        <taxon>Ephydroidea</taxon>
        <taxon>Drosophilidae</taxon>
        <taxon>Drosophila</taxon>
        <taxon>Sophophora</taxon>
    </lineage>
</organism>
<feature type="domain" description="C2H2-type" evidence="15">
    <location>
        <begin position="414"/>
        <end position="441"/>
    </location>
</feature>
<dbReference type="Pfam" id="PF13912">
    <property type="entry name" value="zf-C2H2_6"/>
    <property type="match status" value="2"/>
</dbReference>
<evidence type="ECO:0000256" key="6">
    <source>
        <dbReference type="ARBA" id="ARBA00022833"/>
    </source>
</evidence>
<dbReference type="GO" id="GO:0000981">
    <property type="term" value="F:DNA-binding transcription factor activity, RNA polymerase II-specific"/>
    <property type="evidence" value="ECO:0007669"/>
    <property type="project" value="TreeGrafter"/>
</dbReference>
<dbReference type="PROSITE" id="PS50157">
    <property type="entry name" value="ZINC_FINGER_C2H2_2"/>
    <property type="match status" value="8"/>
</dbReference>
<dbReference type="FunFam" id="3.30.160.60:FF:000218">
    <property type="entry name" value="Zinc finger protein 10"/>
    <property type="match status" value="1"/>
</dbReference>
<evidence type="ECO:0000256" key="8">
    <source>
        <dbReference type="ARBA" id="ARBA00023125"/>
    </source>
</evidence>
<dbReference type="InterPro" id="IPR050329">
    <property type="entry name" value="GLI_C2H2-zinc-finger"/>
</dbReference>
<feature type="domain" description="C2H2-type" evidence="15">
    <location>
        <begin position="582"/>
        <end position="609"/>
    </location>
</feature>
<dbReference type="SUPFAM" id="SSF57716">
    <property type="entry name" value="Glucocorticoid receptor-like (DNA-binding domain)"/>
    <property type="match status" value="1"/>
</dbReference>
<dbReference type="Pfam" id="PF07776">
    <property type="entry name" value="zf-AD"/>
    <property type="match status" value="1"/>
</dbReference>
<evidence type="ECO:0000256" key="2">
    <source>
        <dbReference type="ARBA" id="ARBA00006991"/>
    </source>
</evidence>
<feature type="domain" description="C2H2-type" evidence="15">
    <location>
        <begin position="470"/>
        <end position="497"/>
    </location>
</feature>
<dbReference type="KEGG" id="dya:Dyak_GE26404"/>
<evidence type="ECO:0000313" key="18">
    <source>
        <dbReference type="Proteomes" id="UP000002282"/>
    </source>
</evidence>
<feature type="binding site" evidence="12">
    <location>
        <position position="10"/>
    </location>
    <ligand>
        <name>Zn(2+)</name>
        <dbReference type="ChEBI" id="CHEBI:29105"/>
    </ligand>
</feature>
<keyword evidence="3 12" id="KW-0479">Metal-binding</keyword>
<feature type="domain" description="C2H2-type" evidence="15">
    <location>
        <begin position="442"/>
        <end position="469"/>
    </location>
</feature>
<evidence type="ECO:0000256" key="5">
    <source>
        <dbReference type="ARBA" id="ARBA00022771"/>
    </source>
</evidence>
<dbReference type="PROSITE" id="PS00028">
    <property type="entry name" value="ZINC_FINGER_C2H2_1"/>
    <property type="match status" value="8"/>
</dbReference>
<evidence type="ECO:0000259" key="16">
    <source>
        <dbReference type="PROSITE" id="PS51915"/>
    </source>
</evidence>
<dbReference type="FunFam" id="3.30.160.60:FF:000072">
    <property type="entry name" value="zinc finger protein 143 isoform X1"/>
    <property type="match status" value="1"/>
</dbReference>
<reference evidence="17 18" key="1">
    <citation type="journal article" date="2007" name="Nature">
        <title>Evolution of genes and genomes on the Drosophila phylogeny.</title>
        <authorList>
            <consortium name="Drosophila 12 Genomes Consortium"/>
            <person name="Clark A.G."/>
            <person name="Eisen M.B."/>
            <person name="Smith D.R."/>
            <person name="Bergman C.M."/>
            <person name="Oliver B."/>
            <person name="Markow T.A."/>
            <person name="Kaufman T.C."/>
            <person name="Kellis M."/>
            <person name="Gelbart W."/>
            <person name="Iyer V.N."/>
            <person name="Pollard D.A."/>
            <person name="Sackton T.B."/>
            <person name="Larracuente A.M."/>
            <person name="Singh N.D."/>
            <person name="Abad J.P."/>
            <person name="Abt D.N."/>
            <person name="Adryan B."/>
            <person name="Aguade M."/>
            <person name="Akashi H."/>
            <person name="Anderson W.W."/>
            <person name="Aquadro C.F."/>
            <person name="Ardell D.H."/>
            <person name="Arguello R."/>
            <person name="Artieri C.G."/>
            <person name="Barbash D.A."/>
            <person name="Barker D."/>
            <person name="Barsanti P."/>
            <person name="Batterham P."/>
            <person name="Batzoglou S."/>
            <person name="Begun D."/>
            <person name="Bhutkar A."/>
            <person name="Blanco E."/>
            <person name="Bosak S.A."/>
            <person name="Bradley R.K."/>
            <person name="Brand A.D."/>
            <person name="Brent M.R."/>
            <person name="Brooks A.N."/>
            <person name="Brown R.H."/>
            <person name="Butlin R.K."/>
            <person name="Caggese C."/>
            <person name="Calvi B.R."/>
            <person name="Bernardo de Carvalho A."/>
            <person name="Caspi A."/>
            <person name="Castrezana S."/>
            <person name="Celniker S.E."/>
            <person name="Chang J.L."/>
            <person name="Chapple C."/>
            <person name="Chatterji S."/>
            <person name="Chinwalla A."/>
            <person name="Civetta A."/>
            <person name="Clifton S.W."/>
            <person name="Comeron J.M."/>
            <person name="Costello J.C."/>
            <person name="Coyne J.A."/>
            <person name="Daub J."/>
            <person name="David R.G."/>
            <person name="Delcher A.L."/>
            <person name="Delehaunty K."/>
            <person name="Do C.B."/>
            <person name="Ebling H."/>
            <person name="Edwards K."/>
            <person name="Eickbush T."/>
            <person name="Evans J.D."/>
            <person name="Filipski A."/>
            <person name="Findeiss S."/>
            <person name="Freyhult E."/>
            <person name="Fulton L."/>
            <person name="Fulton R."/>
            <person name="Garcia A.C."/>
            <person name="Gardiner A."/>
            <person name="Garfield D.A."/>
            <person name="Garvin B.E."/>
            <person name="Gibson G."/>
            <person name="Gilbert D."/>
            <person name="Gnerre S."/>
            <person name="Godfrey J."/>
            <person name="Good R."/>
            <person name="Gotea V."/>
            <person name="Gravely B."/>
            <person name="Greenberg A.J."/>
            <person name="Griffiths-Jones S."/>
            <person name="Gross S."/>
            <person name="Guigo R."/>
            <person name="Gustafson E.A."/>
            <person name="Haerty W."/>
            <person name="Hahn M.W."/>
            <person name="Halligan D.L."/>
            <person name="Halpern A.L."/>
            <person name="Halter G.M."/>
            <person name="Han M.V."/>
            <person name="Heger A."/>
            <person name="Hillier L."/>
            <person name="Hinrichs A.S."/>
            <person name="Holmes I."/>
            <person name="Hoskins R.A."/>
            <person name="Hubisz M.J."/>
            <person name="Hultmark D."/>
            <person name="Huntley M.A."/>
            <person name="Jaffe D.B."/>
            <person name="Jagadeeshan S."/>
            <person name="Jeck W.R."/>
            <person name="Johnson J."/>
            <person name="Jones C.D."/>
            <person name="Jordan W.C."/>
            <person name="Karpen G.H."/>
            <person name="Kataoka E."/>
            <person name="Keightley P.D."/>
            <person name="Kheradpour P."/>
            <person name="Kirkness E.F."/>
            <person name="Koerich L.B."/>
            <person name="Kristiansen K."/>
            <person name="Kudrna D."/>
            <person name="Kulathinal R.J."/>
            <person name="Kumar S."/>
            <person name="Kwok R."/>
            <person name="Lander E."/>
            <person name="Langley C.H."/>
            <person name="Lapoint R."/>
            <person name="Lazzaro B.P."/>
            <person name="Lee S.J."/>
            <person name="Levesque L."/>
            <person name="Li R."/>
            <person name="Lin C.F."/>
            <person name="Lin M.F."/>
            <person name="Lindblad-Toh K."/>
            <person name="Llopart A."/>
            <person name="Long M."/>
            <person name="Low L."/>
            <person name="Lozovsky E."/>
            <person name="Lu J."/>
            <person name="Luo M."/>
            <person name="Machado C.A."/>
            <person name="Makalowski W."/>
            <person name="Marzo M."/>
            <person name="Matsuda M."/>
            <person name="Matzkin L."/>
            <person name="McAllister B."/>
            <person name="McBride C.S."/>
            <person name="McKernan B."/>
            <person name="McKernan K."/>
            <person name="Mendez-Lago M."/>
            <person name="Minx P."/>
            <person name="Mollenhauer M.U."/>
            <person name="Montooth K."/>
            <person name="Mount S.M."/>
            <person name="Mu X."/>
            <person name="Myers E."/>
            <person name="Negre B."/>
            <person name="Newfeld S."/>
            <person name="Nielsen R."/>
            <person name="Noor M.A."/>
            <person name="O'Grady P."/>
            <person name="Pachter L."/>
            <person name="Papaceit M."/>
            <person name="Parisi M.J."/>
            <person name="Parisi M."/>
            <person name="Parts L."/>
            <person name="Pedersen J.S."/>
            <person name="Pesole G."/>
            <person name="Phillippy A.M."/>
            <person name="Ponting C.P."/>
            <person name="Pop M."/>
            <person name="Porcelli D."/>
            <person name="Powell J.R."/>
            <person name="Prohaska S."/>
            <person name="Pruitt K."/>
            <person name="Puig M."/>
            <person name="Quesneville H."/>
            <person name="Ram K.R."/>
            <person name="Rand D."/>
            <person name="Rasmussen M.D."/>
            <person name="Reed L.K."/>
            <person name="Reenan R."/>
            <person name="Reily A."/>
            <person name="Remington K.A."/>
            <person name="Rieger T.T."/>
            <person name="Ritchie M.G."/>
            <person name="Robin C."/>
            <person name="Rogers Y.H."/>
            <person name="Rohde C."/>
            <person name="Rozas J."/>
            <person name="Rubenfield M.J."/>
            <person name="Ruiz A."/>
            <person name="Russo S."/>
            <person name="Salzberg S.L."/>
            <person name="Sanchez-Gracia A."/>
            <person name="Saranga D.J."/>
            <person name="Sato H."/>
            <person name="Schaeffer S.W."/>
            <person name="Schatz M.C."/>
            <person name="Schlenke T."/>
            <person name="Schwartz R."/>
            <person name="Segarra C."/>
            <person name="Singh R.S."/>
            <person name="Sirot L."/>
            <person name="Sirota M."/>
            <person name="Sisneros N.B."/>
            <person name="Smith C.D."/>
            <person name="Smith T.F."/>
            <person name="Spieth J."/>
            <person name="Stage D.E."/>
            <person name="Stark A."/>
            <person name="Stephan W."/>
            <person name="Strausberg R.L."/>
            <person name="Strempel S."/>
            <person name="Sturgill D."/>
            <person name="Sutton G."/>
            <person name="Sutton G.G."/>
            <person name="Tao W."/>
            <person name="Teichmann S."/>
            <person name="Tobari Y.N."/>
            <person name="Tomimura Y."/>
            <person name="Tsolas J.M."/>
            <person name="Valente V.L."/>
            <person name="Venter E."/>
            <person name="Venter J.C."/>
            <person name="Vicario S."/>
            <person name="Vieira F.G."/>
            <person name="Vilella A.J."/>
            <person name="Villasante A."/>
            <person name="Walenz B."/>
            <person name="Wang J."/>
            <person name="Wasserman M."/>
            <person name="Watts T."/>
            <person name="Wilson D."/>
            <person name="Wilson R.K."/>
            <person name="Wing R.A."/>
            <person name="Wolfner M.F."/>
            <person name="Wong A."/>
            <person name="Wong G.K."/>
            <person name="Wu C.I."/>
            <person name="Wu G."/>
            <person name="Yamamoto D."/>
            <person name="Yang H.P."/>
            <person name="Yang S.P."/>
            <person name="Yorke J.A."/>
            <person name="Yoshida K."/>
            <person name="Zdobnov E."/>
            <person name="Zhang P."/>
            <person name="Zhang Y."/>
            <person name="Zimin A.V."/>
            <person name="Baldwin J."/>
            <person name="Abdouelleil A."/>
            <person name="Abdulkadir J."/>
            <person name="Abebe A."/>
            <person name="Abera B."/>
            <person name="Abreu J."/>
            <person name="Acer S.C."/>
            <person name="Aftuck L."/>
            <person name="Alexander A."/>
            <person name="An P."/>
            <person name="Anderson E."/>
            <person name="Anderson S."/>
            <person name="Arachi H."/>
            <person name="Azer M."/>
            <person name="Bachantsang P."/>
            <person name="Barry A."/>
            <person name="Bayul T."/>
            <person name="Berlin A."/>
            <person name="Bessette D."/>
            <person name="Bloom T."/>
            <person name="Blye J."/>
            <person name="Boguslavskiy L."/>
            <person name="Bonnet C."/>
            <person name="Boukhgalter B."/>
            <person name="Bourzgui I."/>
            <person name="Brown A."/>
            <person name="Cahill P."/>
            <person name="Channer S."/>
            <person name="Cheshatsang Y."/>
            <person name="Chuda L."/>
            <person name="Citroen M."/>
            <person name="Collymore A."/>
            <person name="Cooke P."/>
            <person name="Costello M."/>
            <person name="D'Aco K."/>
            <person name="Daza R."/>
            <person name="De Haan G."/>
            <person name="DeGray S."/>
            <person name="DeMaso C."/>
            <person name="Dhargay N."/>
            <person name="Dooley K."/>
            <person name="Dooley E."/>
            <person name="Doricent M."/>
            <person name="Dorje P."/>
            <person name="Dorjee K."/>
            <person name="Dupes A."/>
            <person name="Elong R."/>
            <person name="Falk J."/>
            <person name="Farina A."/>
            <person name="Faro S."/>
            <person name="Ferguson D."/>
            <person name="Fisher S."/>
            <person name="Foley C.D."/>
            <person name="Franke A."/>
            <person name="Friedrich D."/>
            <person name="Gadbois L."/>
            <person name="Gearin G."/>
            <person name="Gearin C.R."/>
            <person name="Giannoukos G."/>
            <person name="Goode T."/>
            <person name="Graham J."/>
            <person name="Grandbois E."/>
            <person name="Grewal S."/>
            <person name="Gyaltsen K."/>
            <person name="Hafez N."/>
            <person name="Hagos B."/>
            <person name="Hall J."/>
            <person name="Henson C."/>
            <person name="Hollinger A."/>
            <person name="Honan T."/>
            <person name="Huard M.D."/>
            <person name="Hughes L."/>
            <person name="Hurhula B."/>
            <person name="Husby M.E."/>
            <person name="Kamat A."/>
            <person name="Kanga B."/>
            <person name="Kashin S."/>
            <person name="Khazanovich D."/>
            <person name="Kisner P."/>
            <person name="Lance K."/>
            <person name="Lara M."/>
            <person name="Lee W."/>
            <person name="Lennon N."/>
            <person name="Letendre F."/>
            <person name="LeVine R."/>
            <person name="Lipovsky A."/>
            <person name="Liu X."/>
            <person name="Liu J."/>
            <person name="Liu S."/>
            <person name="Lokyitsang T."/>
            <person name="Lokyitsang Y."/>
            <person name="Lubonja R."/>
            <person name="Lui A."/>
            <person name="MacDonald P."/>
            <person name="Magnisalis V."/>
            <person name="Maru K."/>
            <person name="Matthews C."/>
            <person name="McCusker W."/>
            <person name="McDonough S."/>
            <person name="Mehta T."/>
            <person name="Meldrim J."/>
            <person name="Meneus L."/>
            <person name="Mihai O."/>
            <person name="Mihalev A."/>
            <person name="Mihova T."/>
            <person name="Mittelman R."/>
            <person name="Mlenga V."/>
            <person name="Montmayeur A."/>
            <person name="Mulrain L."/>
            <person name="Navidi A."/>
            <person name="Naylor J."/>
            <person name="Negash T."/>
            <person name="Nguyen T."/>
            <person name="Nguyen N."/>
            <person name="Nicol R."/>
            <person name="Norbu C."/>
            <person name="Norbu N."/>
            <person name="Novod N."/>
            <person name="O'Neill B."/>
            <person name="Osman S."/>
            <person name="Markiewicz E."/>
            <person name="Oyono O.L."/>
            <person name="Patti C."/>
            <person name="Phunkhang P."/>
            <person name="Pierre F."/>
            <person name="Priest M."/>
            <person name="Raghuraman S."/>
            <person name="Rege F."/>
            <person name="Reyes R."/>
            <person name="Rise C."/>
            <person name="Rogov P."/>
            <person name="Ross K."/>
            <person name="Ryan E."/>
            <person name="Settipalli S."/>
            <person name="Shea T."/>
            <person name="Sherpa N."/>
            <person name="Shi L."/>
            <person name="Shih D."/>
            <person name="Sparrow T."/>
            <person name="Spaulding J."/>
            <person name="Stalker J."/>
            <person name="Stange-Thomann N."/>
            <person name="Stavropoulos S."/>
            <person name="Stone C."/>
            <person name="Strader C."/>
            <person name="Tesfaye S."/>
            <person name="Thomson T."/>
            <person name="Thoulutsang Y."/>
            <person name="Thoulutsang D."/>
            <person name="Topham K."/>
            <person name="Topping I."/>
            <person name="Tsamla T."/>
            <person name="Vassiliev H."/>
            <person name="Vo A."/>
            <person name="Wangchuk T."/>
            <person name="Wangdi T."/>
            <person name="Weiand M."/>
            <person name="Wilkinson J."/>
            <person name="Wilson A."/>
            <person name="Yadav S."/>
            <person name="Young G."/>
            <person name="Yu Q."/>
            <person name="Zembek L."/>
            <person name="Zhong D."/>
            <person name="Zimmer A."/>
            <person name="Zwirko Z."/>
            <person name="Jaffe D.B."/>
            <person name="Alvarez P."/>
            <person name="Brockman W."/>
            <person name="Butler J."/>
            <person name="Chin C."/>
            <person name="Gnerre S."/>
            <person name="Grabherr M."/>
            <person name="Kleber M."/>
            <person name="Mauceli E."/>
            <person name="MacCallum I."/>
        </authorList>
    </citation>
    <scope>NUCLEOTIDE SEQUENCE [LARGE SCALE GENOMIC DNA]</scope>
    <source>
        <strain evidence="18">Tai18E2 / Tucson 14021-0261.01</strain>
    </source>
</reference>
<dbReference type="PROSITE" id="PS51915">
    <property type="entry name" value="ZAD"/>
    <property type="match status" value="1"/>
</dbReference>